<keyword evidence="3 10" id="KW-0240">DNA-directed RNA polymerase</keyword>
<dbReference type="InterPro" id="IPR015712">
    <property type="entry name" value="DNA-dir_RNA_pol_su2"/>
</dbReference>
<dbReference type="GO" id="GO:0006351">
    <property type="term" value="P:DNA-templated transcription"/>
    <property type="evidence" value="ECO:0007669"/>
    <property type="project" value="InterPro"/>
</dbReference>
<evidence type="ECO:0000259" key="15">
    <source>
        <dbReference type="Pfam" id="PF04563"/>
    </source>
</evidence>
<name>A0AAV2AYH2_9ARAC</name>
<evidence type="ECO:0000259" key="12">
    <source>
        <dbReference type="Pfam" id="PF00562"/>
    </source>
</evidence>
<dbReference type="PROSITE" id="PS01166">
    <property type="entry name" value="RNA_POL_BETA"/>
    <property type="match status" value="1"/>
</dbReference>
<accession>A0AAV2AYH2</accession>
<dbReference type="InterPro" id="IPR014724">
    <property type="entry name" value="RNA_pol_RPB2_OB-fold"/>
</dbReference>
<feature type="domain" description="RNA polymerase Rpb2" evidence="16">
    <location>
        <begin position="502"/>
        <end position="564"/>
    </location>
</feature>
<dbReference type="Pfam" id="PF04563">
    <property type="entry name" value="RNA_pol_Rpb2_1"/>
    <property type="match status" value="1"/>
</dbReference>
<dbReference type="GO" id="GO:0005634">
    <property type="term" value="C:nucleus"/>
    <property type="evidence" value="ECO:0007669"/>
    <property type="project" value="UniProtKB-SubCell"/>
</dbReference>
<feature type="domain" description="DNA-directed RNA polymerase subunit 2 hybrid-binding" evidence="12">
    <location>
        <begin position="710"/>
        <end position="1077"/>
    </location>
</feature>
<evidence type="ECO:0000313" key="18">
    <source>
        <dbReference type="EMBL" id="CAL1288299.1"/>
    </source>
</evidence>
<feature type="domain" description="RNA polymerase Rpb2" evidence="13">
    <location>
        <begin position="1083"/>
        <end position="1181"/>
    </location>
</feature>
<dbReference type="InterPro" id="IPR007645">
    <property type="entry name" value="RNA_pol_Rpb2_3"/>
</dbReference>
<evidence type="ECO:0000256" key="4">
    <source>
        <dbReference type="ARBA" id="ARBA00022679"/>
    </source>
</evidence>
<dbReference type="GO" id="GO:0003899">
    <property type="term" value="F:DNA-directed RNA polymerase activity"/>
    <property type="evidence" value="ECO:0007669"/>
    <property type="project" value="UniProtKB-EC"/>
</dbReference>
<feature type="domain" description="RNA polymerase Rpb2" evidence="14">
    <location>
        <begin position="273"/>
        <end position="404"/>
    </location>
</feature>
<protein>
    <recommendedName>
        <fullName evidence="10">DNA-directed RNA polymerase subunit beta</fullName>
        <ecNumber evidence="10">2.7.7.6</ecNumber>
    </recommendedName>
</protein>
<comment type="subcellular location">
    <subcellularLocation>
        <location evidence="1">Nucleus</location>
    </subcellularLocation>
</comment>
<dbReference type="Gene3D" id="3.90.1110.10">
    <property type="entry name" value="RNA polymerase Rpb2, domain 2"/>
    <property type="match status" value="1"/>
</dbReference>
<dbReference type="Proteomes" id="UP001497382">
    <property type="component" value="Unassembled WGS sequence"/>
</dbReference>
<evidence type="ECO:0000256" key="8">
    <source>
        <dbReference type="ARBA" id="ARBA00047768"/>
    </source>
</evidence>
<comment type="similarity">
    <text evidence="2 9">Belongs to the RNA polymerase beta chain family.</text>
</comment>
<feature type="domain" description="RNA polymerase beta subunit protrusion" evidence="15">
    <location>
        <begin position="67"/>
        <end position="444"/>
    </location>
</feature>
<organism evidence="18 19">
    <name type="scientific">Larinioides sclopetarius</name>
    <dbReference type="NCBI Taxonomy" id="280406"/>
    <lineage>
        <taxon>Eukaryota</taxon>
        <taxon>Metazoa</taxon>
        <taxon>Ecdysozoa</taxon>
        <taxon>Arthropoda</taxon>
        <taxon>Chelicerata</taxon>
        <taxon>Arachnida</taxon>
        <taxon>Araneae</taxon>
        <taxon>Araneomorphae</taxon>
        <taxon>Entelegynae</taxon>
        <taxon>Araneoidea</taxon>
        <taxon>Araneidae</taxon>
        <taxon>Larinioides</taxon>
    </lineage>
</organism>
<evidence type="ECO:0000259" key="17">
    <source>
        <dbReference type="Pfam" id="PF06883"/>
    </source>
</evidence>
<dbReference type="Gene3D" id="3.90.1100.10">
    <property type="match status" value="1"/>
</dbReference>
<evidence type="ECO:0000256" key="9">
    <source>
        <dbReference type="RuleBase" id="RU000434"/>
    </source>
</evidence>
<evidence type="ECO:0000256" key="2">
    <source>
        <dbReference type="ARBA" id="ARBA00006835"/>
    </source>
</evidence>
<dbReference type="CDD" id="cd00653">
    <property type="entry name" value="RNA_pol_B_RPB2"/>
    <property type="match status" value="1"/>
</dbReference>
<comment type="catalytic activity">
    <reaction evidence="8">
        <text>RNA(n) + a ribonucleoside 5'-triphosphate = RNA(n+1) + diphosphate</text>
        <dbReference type="Rhea" id="RHEA:21248"/>
        <dbReference type="Rhea" id="RHEA-COMP:14527"/>
        <dbReference type="Rhea" id="RHEA-COMP:17342"/>
        <dbReference type="ChEBI" id="CHEBI:33019"/>
        <dbReference type="ChEBI" id="CHEBI:61557"/>
        <dbReference type="ChEBI" id="CHEBI:140395"/>
        <dbReference type="EC" id="2.7.7.6"/>
    </reaction>
    <physiologicalReaction direction="left-to-right" evidence="8">
        <dbReference type="Rhea" id="RHEA:21249"/>
    </physiologicalReaction>
</comment>
<dbReference type="InterPro" id="IPR007644">
    <property type="entry name" value="RNA_pol_bsu_protrusion"/>
</dbReference>
<dbReference type="InterPro" id="IPR009674">
    <property type="entry name" value="Rpa2_dom_4"/>
</dbReference>
<feature type="compositionally biased region" description="Basic and acidic residues" evidence="11">
    <location>
        <begin position="1"/>
        <end position="47"/>
    </location>
</feature>
<dbReference type="InterPro" id="IPR037034">
    <property type="entry name" value="RNA_pol_Rpb2_2_sf"/>
</dbReference>
<keyword evidence="7" id="KW-0539">Nucleus</keyword>
<dbReference type="SUPFAM" id="SSF64484">
    <property type="entry name" value="beta and beta-prime subunits of DNA dependent RNA-polymerase"/>
    <property type="match status" value="1"/>
</dbReference>
<dbReference type="EC" id="2.7.7.6" evidence="10"/>
<evidence type="ECO:0000259" key="13">
    <source>
        <dbReference type="Pfam" id="PF04560"/>
    </source>
</evidence>
<feature type="region of interest" description="Disordered" evidence="11">
    <location>
        <begin position="1"/>
        <end position="54"/>
    </location>
</feature>
<dbReference type="Gene3D" id="3.90.1800.10">
    <property type="entry name" value="RNA polymerase alpha subunit dimerisation domain"/>
    <property type="match status" value="1"/>
</dbReference>
<dbReference type="GO" id="GO:0032549">
    <property type="term" value="F:ribonucleoside binding"/>
    <property type="evidence" value="ECO:0007669"/>
    <property type="project" value="InterPro"/>
</dbReference>
<comment type="function">
    <text evidence="10">DNA-dependent RNA polymerase catalyzes the transcription of DNA into RNA using the four ribonucleoside triphosphates as substrates.</text>
</comment>
<dbReference type="EMBL" id="CAXIEN010000229">
    <property type="protein sequence ID" value="CAL1288299.1"/>
    <property type="molecule type" value="Genomic_DNA"/>
</dbReference>
<evidence type="ECO:0000256" key="1">
    <source>
        <dbReference type="ARBA" id="ARBA00004123"/>
    </source>
</evidence>
<dbReference type="InterPro" id="IPR007121">
    <property type="entry name" value="RNA_pol_bsu_CS"/>
</dbReference>
<evidence type="ECO:0000256" key="11">
    <source>
        <dbReference type="SAM" id="MobiDB-lite"/>
    </source>
</evidence>
<gene>
    <name evidence="18" type="ORF">LARSCL_LOCUS15269</name>
</gene>
<dbReference type="InterPro" id="IPR007641">
    <property type="entry name" value="RNA_pol_Rpb2_7"/>
</dbReference>
<evidence type="ECO:0000256" key="3">
    <source>
        <dbReference type="ARBA" id="ARBA00022478"/>
    </source>
</evidence>
<evidence type="ECO:0000259" key="16">
    <source>
        <dbReference type="Pfam" id="PF04565"/>
    </source>
</evidence>
<evidence type="ECO:0000259" key="14">
    <source>
        <dbReference type="Pfam" id="PF04561"/>
    </source>
</evidence>
<dbReference type="GO" id="GO:0000428">
    <property type="term" value="C:DNA-directed RNA polymerase complex"/>
    <property type="evidence" value="ECO:0007669"/>
    <property type="project" value="UniProtKB-KW"/>
</dbReference>
<dbReference type="GO" id="GO:0003677">
    <property type="term" value="F:DNA binding"/>
    <property type="evidence" value="ECO:0007669"/>
    <property type="project" value="InterPro"/>
</dbReference>
<dbReference type="Pfam" id="PF04565">
    <property type="entry name" value="RNA_pol_Rpb2_3"/>
    <property type="match status" value="1"/>
</dbReference>
<dbReference type="AlphaFoldDB" id="A0AAV2AYH2"/>
<evidence type="ECO:0000313" key="19">
    <source>
        <dbReference type="Proteomes" id="UP001497382"/>
    </source>
</evidence>
<dbReference type="InterPro" id="IPR007642">
    <property type="entry name" value="RNA_pol_Rpb2_2"/>
</dbReference>
<dbReference type="InterPro" id="IPR037033">
    <property type="entry name" value="DNA-dir_RNAP_su2_hyb_sf"/>
</dbReference>
<keyword evidence="19" id="KW-1185">Reference proteome</keyword>
<reference evidence="18 19" key="1">
    <citation type="submission" date="2024-04" db="EMBL/GenBank/DDBJ databases">
        <authorList>
            <person name="Rising A."/>
            <person name="Reimegard J."/>
            <person name="Sonavane S."/>
            <person name="Akerstrom W."/>
            <person name="Nylinder S."/>
            <person name="Hedman E."/>
            <person name="Kallberg Y."/>
        </authorList>
    </citation>
    <scope>NUCLEOTIDE SEQUENCE [LARGE SCALE GENOMIC DNA]</scope>
</reference>
<dbReference type="InterPro" id="IPR007120">
    <property type="entry name" value="DNA-dir_RNAP_su2_dom"/>
</dbReference>
<dbReference type="PANTHER" id="PTHR20856">
    <property type="entry name" value="DNA-DIRECTED RNA POLYMERASE I SUBUNIT 2"/>
    <property type="match status" value="1"/>
</dbReference>
<comment type="caution">
    <text evidence="18">The sequence shown here is derived from an EMBL/GenBank/DDBJ whole genome shotgun (WGS) entry which is preliminary data.</text>
</comment>
<proteinExistence type="inferred from homology"/>
<keyword evidence="4 10" id="KW-0808">Transferase</keyword>
<evidence type="ECO:0000256" key="5">
    <source>
        <dbReference type="ARBA" id="ARBA00022695"/>
    </source>
</evidence>
<dbReference type="Gene3D" id="2.40.50.150">
    <property type="match status" value="1"/>
</dbReference>
<evidence type="ECO:0000256" key="10">
    <source>
        <dbReference type="RuleBase" id="RU363031"/>
    </source>
</evidence>
<keyword evidence="6 10" id="KW-0804">Transcription</keyword>
<dbReference type="Pfam" id="PF04561">
    <property type="entry name" value="RNA_pol_Rpb2_2"/>
    <property type="match status" value="1"/>
</dbReference>
<evidence type="ECO:0000256" key="6">
    <source>
        <dbReference type="ARBA" id="ARBA00023163"/>
    </source>
</evidence>
<dbReference type="Pfam" id="PF06883">
    <property type="entry name" value="RNA_pol_Rpa2_4"/>
    <property type="match status" value="1"/>
</dbReference>
<keyword evidence="5 10" id="KW-0548">Nucleotidyltransferase</keyword>
<dbReference type="Pfam" id="PF00562">
    <property type="entry name" value="RNA_pol_Rpb2_6"/>
    <property type="match status" value="1"/>
</dbReference>
<sequence length="1183" mass="133860">MAKDKKPLEAEERLGKAEKIPEKAEKIPEKAEKIQEKAEKIQEKAEERPEEAEEIPKKPSYVKKVAAFHIDSFNYVLKEGLSAALKDIDHAHTGTEPNVEISIDKVSLKPVSYPMDLRKHKKDIFPPEIRERKITYNGELDIVLRFETEKRVSETNRIFYVPLMVKSDLCWLKDREDSELIKYGEDPNDPGGYFIVDGSEKIIRTFVVPRRNYPLALINERYKQMGKGYSQYAVLTSCHKGNHTMADIFLHYVNANKEIRHPGVEVRVFYYGRPYFIPLILLLKALVDESDYSIIREITKFNDDPSLKLFLKNLFHDLHSIASPDNSGHVFTHIQAKNFIGKLFQPVFKGAPNASYIEVTDHLLKSCVFIHLEKNEEKFHLFCFCICKLFALARNQCNSDDLDNPVFQEVLSPGQTYLLVVKHGATYFLNSVKNSLKRKIEEKIKSSSKKLSAKDFSALLGEQTKLRTSKAYSLAPIVKSFISTGNLPGNHGLPSSTGFTVTLERTNVFEVASRFNGIYKFSMNFYAKNMRKFYPESWGFLCPVHTPEGENIGLYNHLSLGCDIVSLNSATLDGKLLHKLGVLPFYDPITYCNFNKSPVVVDGQMLGWINKKSILSIVQQLQFLRSKGNSCIPDSTEIVPILEGDLGNLFPGLYIFSTPCRFIRQIKNNQNMNLELIGTFEQLTRRVNLFGDDSGEYSETSNCNFLGMAAAIIPFGENNPTQRNIFTTGKSNQAVSFPFSNPKRRTDTKSMFLSYPQSPIVTTSEYAKYNWDENPTGINLSIAIISYSGFDMEDAMVLNKASVDRGLMRDVMYKTVTYDFEVLAKDFGSQNKASDLDFKRDPRQPHLSKYLDADGTPYVGQRVEKGFPVLSVFSKTAKDYVVKTYQSRRPAHIDAVRLLGTSPSLVDKNLPKETKKIAITYCTKRIPVVGDKFSNRHSQKGICAAILPPEDLPFSVDGFVPDILFNPHGIPSRMTVGMLLEILASVVGVEINGREQVEPFQFSEKVTAIEYYGNILKKAGLDFYGTQKFYSGTSGEMLEADVFCGFAYYFRLRHVVEEKFQVGSVSEDVDPKTMQPLNIDKAGAVRFGEMERDAILSYGAMNLTLDRLLLNSDACKAFICEKCQQILFPVTRPPNADSSEAIRENNRCRMCEKNSTFGVRIPYVLVYLVSELAAVGIKFQFSK</sequence>
<feature type="domain" description="DNA-directed RNA polymerase I subunit RPA2" evidence="17">
    <location>
        <begin position="606"/>
        <end position="664"/>
    </location>
</feature>
<dbReference type="Pfam" id="PF04560">
    <property type="entry name" value="RNA_pol_Rpb2_7"/>
    <property type="match status" value="1"/>
</dbReference>
<dbReference type="Gene3D" id="2.40.270.10">
    <property type="entry name" value="DNA-directed RNA polymerase, subunit 2, domain 6"/>
    <property type="match status" value="1"/>
</dbReference>
<evidence type="ECO:0000256" key="7">
    <source>
        <dbReference type="ARBA" id="ARBA00023242"/>
    </source>
</evidence>